<dbReference type="AlphaFoldDB" id="A0A0U3AJZ0"/>
<dbReference type="OrthoDB" id="9801249at2"/>
<dbReference type="STRING" id="1526571.AT746_08525"/>
<dbReference type="Proteomes" id="UP000068447">
    <property type="component" value="Chromosome"/>
</dbReference>
<dbReference type="PIRSF" id="PIRSF006278">
    <property type="entry name" value="ACCD_DCysDesulf"/>
    <property type="match status" value="1"/>
</dbReference>
<keyword evidence="8" id="KW-1185">Reference proteome</keyword>
<dbReference type="KEGG" id="lal:AT746_08525"/>
<dbReference type="PANTHER" id="PTHR43780:SF2">
    <property type="entry name" value="1-AMINOCYCLOPROPANE-1-CARBOXYLATE DEAMINASE-RELATED"/>
    <property type="match status" value="1"/>
</dbReference>
<evidence type="ECO:0000313" key="8">
    <source>
        <dbReference type="Proteomes" id="UP000068447"/>
    </source>
</evidence>
<evidence type="ECO:0000256" key="2">
    <source>
        <dbReference type="ARBA" id="ARBA00008639"/>
    </source>
</evidence>
<feature type="modified residue" description="N6-(pyridoxal phosphate)lysine" evidence="5">
    <location>
        <position position="46"/>
    </location>
</feature>
<comment type="cofactor">
    <cofactor evidence="1">
        <name>pyridoxal 5'-phosphate</name>
        <dbReference type="ChEBI" id="CHEBI:597326"/>
    </cofactor>
</comment>
<dbReference type="GO" id="GO:0019148">
    <property type="term" value="F:D-cysteine desulfhydrase activity"/>
    <property type="evidence" value="ECO:0007669"/>
    <property type="project" value="TreeGrafter"/>
</dbReference>
<accession>A0A0U3AJZ0</accession>
<dbReference type="EMBL" id="CP013650">
    <property type="protein sequence ID" value="ALS98290.1"/>
    <property type="molecule type" value="Genomic_DNA"/>
</dbReference>
<name>A0A0U3AJZ0_9ALTE</name>
<dbReference type="NCBIfam" id="TIGR01275">
    <property type="entry name" value="ACC_deam_rel"/>
    <property type="match status" value="1"/>
</dbReference>
<keyword evidence="3 5" id="KW-0663">Pyridoxal phosphate</keyword>
<evidence type="ECO:0000256" key="1">
    <source>
        <dbReference type="ARBA" id="ARBA00001933"/>
    </source>
</evidence>
<dbReference type="InterPro" id="IPR027278">
    <property type="entry name" value="ACCD_DCysDesulf"/>
</dbReference>
<dbReference type="SUPFAM" id="SSF53686">
    <property type="entry name" value="Tryptophan synthase beta subunit-like PLP-dependent enzymes"/>
    <property type="match status" value="1"/>
</dbReference>
<feature type="domain" description="Tryptophan synthase beta chain-like PALP" evidence="6">
    <location>
        <begin position="8"/>
        <end position="308"/>
    </location>
</feature>
<dbReference type="Gene3D" id="3.40.50.1100">
    <property type="match status" value="2"/>
</dbReference>
<dbReference type="InterPro" id="IPR001926">
    <property type="entry name" value="TrpB-like_PALP"/>
</dbReference>
<comment type="similarity">
    <text evidence="2">Belongs to the ACC deaminase/D-cysteine desulfhydrase family.</text>
</comment>
<organism evidence="7 8">
    <name type="scientific">Lacimicrobium alkaliphilum</name>
    <dbReference type="NCBI Taxonomy" id="1526571"/>
    <lineage>
        <taxon>Bacteria</taxon>
        <taxon>Pseudomonadati</taxon>
        <taxon>Pseudomonadota</taxon>
        <taxon>Gammaproteobacteria</taxon>
        <taxon>Alteromonadales</taxon>
        <taxon>Alteromonadaceae</taxon>
        <taxon>Lacimicrobium</taxon>
    </lineage>
</organism>
<dbReference type="Pfam" id="PF00291">
    <property type="entry name" value="PALP"/>
    <property type="match status" value="1"/>
</dbReference>
<evidence type="ECO:0000256" key="5">
    <source>
        <dbReference type="PIRSR" id="PIRSR006278-2"/>
    </source>
</evidence>
<evidence type="ECO:0000259" key="6">
    <source>
        <dbReference type="Pfam" id="PF00291"/>
    </source>
</evidence>
<dbReference type="InterPro" id="IPR005966">
    <property type="entry name" value="D-Cys_desShydrase"/>
</dbReference>
<evidence type="ECO:0000256" key="4">
    <source>
        <dbReference type="PIRSR" id="PIRSR006278-1"/>
    </source>
</evidence>
<dbReference type="RefSeq" id="WP_062479133.1">
    <property type="nucleotide sequence ID" value="NZ_CP013650.1"/>
</dbReference>
<dbReference type="InterPro" id="IPR036052">
    <property type="entry name" value="TrpB-like_PALP_sf"/>
</dbReference>
<proteinExistence type="inferred from homology"/>
<evidence type="ECO:0000256" key="3">
    <source>
        <dbReference type="ARBA" id="ARBA00022898"/>
    </source>
</evidence>
<dbReference type="PANTHER" id="PTHR43780">
    <property type="entry name" value="1-AMINOCYCLOPROPANE-1-CARBOXYLATE DEAMINASE-RELATED"/>
    <property type="match status" value="1"/>
</dbReference>
<reference evidence="7 8" key="1">
    <citation type="submission" date="2015-12" db="EMBL/GenBank/DDBJ databases">
        <title>Complete genome of Lacimicrobium alkaliphilum KCTC 32984.</title>
        <authorList>
            <person name="Kim S.-G."/>
            <person name="Lee Y.-J."/>
        </authorList>
    </citation>
    <scope>NUCLEOTIDE SEQUENCE [LARGE SCALE GENOMIC DNA]</scope>
    <source>
        <strain evidence="7 8">YelD216</strain>
    </source>
</reference>
<feature type="active site" description="Nucleophile" evidence="4">
    <location>
        <position position="73"/>
    </location>
</feature>
<sequence length="321" mass="34415">MLTKRLPLGILPTPVEPMLRLSEHLKGPQLWIKRDDLTGLALGGNKTRKLEYILAEATEQKADCIITAGAIQSNHCRQTAAAAARLGLECHLVLGGEEPAQVNGNLLLDKLFNARIHWAGEKRKGEDIPALVESLKSADKRPFVVPYGGSNVTGALGYVNAMAELQQQTELAFSHIVFASASGGTHAGLLNGARMTGAKTKILGIRIDKAESAEQSFAGRVLELSNQTAAQLGLESFSEQDVFLNTDYLGGGYAVVGDAEKQAIETLAQSEAILLDPVYTGRAFAGLLDLIRQGYFSAEDRVLFWHTGGAPALFAYADKIS</sequence>
<evidence type="ECO:0000313" key="7">
    <source>
        <dbReference type="EMBL" id="ALS98290.1"/>
    </source>
</evidence>
<gene>
    <name evidence="7" type="ORF">AT746_08525</name>
</gene>
<protein>
    <submittedName>
        <fullName evidence="7">Cysteine desulfhydrase</fullName>
    </submittedName>
</protein>